<keyword evidence="3" id="KW-1185">Reference proteome</keyword>
<sequence length="86" mass="9042">MSGHRPAAVPAAARRPAPVRPARPVLPHRTPPPARAPPCARTAAPAETRRGGHRHGGTPNRTLEARPGTRTGPGPPSCRHRAERAP</sequence>
<protein>
    <submittedName>
        <fullName evidence="2">Uncharacterized protein</fullName>
    </submittedName>
</protein>
<dbReference type="PATRIC" id="fig|1348663.4.peg.4244"/>
<dbReference type="EMBL" id="JNBY01000094">
    <property type="protein sequence ID" value="KDN83752.1"/>
    <property type="molecule type" value="Genomic_DNA"/>
</dbReference>
<evidence type="ECO:0000313" key="2">
    <source>
        <dbReference type="EMBL" id="KDN83752.1"/>
    </source>
</evidence>
<feature type="region of interest" description="Disordered" evidence="1">
    <location>
        <begin position="1"/>
        <end position="86"/>
    </location>
</feature>
<dbReference type="HOGENOM" id="CLU_2493772_0_0_11"/>
<feature type="compositionally biased region" description="Low complexity" evidence="1">
    <location>
        <begin position="1"/>
        <end position="25"/>
    </location>
</feature>
<evidence type="ECO:0000313" key="3">
    <source>
        <dbReference type="Proteomes" id="UP000027178"/>
    </source>
</evidence>
<dbReference type="Proteomes" id="UP000027178">
    <property type="component" value="Unassembled WGS sequence"/>
</dbReference>
<comment type="caution">
    <text evidence="2">The sequence shown here is derived from an EMBL/GenBank/DDBJ whole genome shotgun (WGS) entry which is preliminary data.</text>
</comment>
<gene>
    <name evidence="2" type="ORF">KCH_44010</name>
</gene>
<accession>A0A066YRB8</accession>
<dbReference type="AlphaFoldDB" id="A0A066YRB8"/>
<proteinExistence type="predicted"/>
<organism evidence="2 3">
    <name type="scientific">Kitasatospora cheerisanensis KCTC 2395</name>
    <dbReference type="NCBI Taxonomy" id="1348663"/>
    <lineage>
        <taxon>Bacteria</taxon>
        <taxon>Bacillati</taxon>
        <taxon>Actinomycetota</taxon>
        <taxon>Actinomycetes</taxon>
        <taxon>Kitasatosporales</taxon>
        <taxon>Streptomycetaceae</taxon>
        <taxon>Kitasatospora</taxon>
    </lineage>
</organism>
<feature type="compositionally biased region" description="Low complexity" evidence="1">
    <location>
        <begin position="37"/>
        <end position="46"/>
    </location>
</feature>
<reference evidence="2 3" key="1">
    <citation type="submission" date="2014-05" db="EMBL/GenBank/DDBJ databases">
        <title>Draft Genome Sequence of Kitasatospora cheerisanensis KCTC 2395.</title>
        <authorList>
            <person name="Nam D.H."/>
        </authorList>
    </citation>
    <scope>NUCLEOTIDE SEQUENCE [LARGE SCALE GENOMIC DNA]</scope>
    <source>
        <strain evidence="2 3">KCTC 2395</strain>
    </source>
</reference>
<name>A0A066YRB8_9ACTN</name>
<evidence type="ECO:0000256" key="1">
    <source>
        <dbReference type="SAM" id="MobiDB-lite"/>
    </source>
</evidence>